<dbReference type="InterPro" id="IPR011009">
    <property type="entry name" value="Kinase-like_dom_sf"/>
</dbReference>
<accession>A0A660L9V7</accession>
<gene>
    <name evidence="2" type="ORF">C8N24_0543</name>
</gene>
<protein>
    <submittedName>
        <fullName evidence="2">Aminoglycoside phosphotransferase (APT) family kinase protein</fullName>
    </submittedName>
</protein>
<dbReference type="CDD" id="cd05155">
    <property type="entry name" value="APH_ChoK_like_1"/>
    <property type="match status" value="1"/>
</dbReference>
<dbReference type="SUPFAM" id="SSF56112">
    <property type="entry name" value="Protein kinase-like (PK-like)"/>
    <property type="match status" value="1"/>
</dbReference>
<keyword evidence="2" id="KW-0418">Kinase</keyword>
<organism evidence="2 3">
    <name type="scientific">Solirubrobacter pauli</name>
    <dbReference type="NCBI Taxonomy" id="166793"/>
    <lineage>
        <taxon>Bacteria</taxon>
        <taxon>Bacillati</taxon>
        <taxon>Actinomycetota</taxon>
        <taxon>Thermoleophilia</taxon>
        <taxon>Solirubrobacterales</taxon>
        <taxon>Solirubrobacteraceae</taxon>
        <taxon>Solirubrobacter</taxon>
    </lineage>
</organism>
<dbReference type="InterPro" id="IPR002575">
    <property type="entry name" value="Aminoglycoside_PTrfase"/>
</dbReference>
<dbReference type="InterPro" id="IPR051678">
    <property type="entry name" value="AGP_Transferase"/>
</dbReference>
<dbReference type="Pfam" id="PF01636">
    <property type="entry name" value="APH"/>
    <property type="match status" value="1"/>
</dbReference>
<dbReference type="GO" id="GO:0016301">
    <property type="term" value="F:kinase activity"/>
    <property type="evidence" value="ECO:0007669"/>
    <property type="project" value="UniProtKB-KW"/>
</dbReference>
<evidence type="ECO:0000259" key="1">
    <source>
        <dbReference type="Pfam" id="PF01636"/>
    </source>
</evidence>
<dbReference type="OrthoDB" id="9797603at2"/>
<dbReference type="PANTHER" id="PTHR21310:SF42">
    <property type="entry name" value="BIFUNCTIONAL AAC_APH"/>
    <property type="match status" value="1"/>
</dbReference>
<dbReference type="Gene3D" id="3.30.200.20">
    <property type="entry name" value="Phosphorylase Kinase, domain 1"/>
    <property type="match status" value="1"/>
</dbReference>
<proteinExistence type="predicted"/>
<sequence>MHVGELPIDRALVERLVATQYPALRREPVREVRSTGTVNGIYRVGEQHCARLPRLPAWADALRREVEWLPRLAPQLPLRQPEPAFLGEPTAEFPLPWAIFRWLEGEPFDASQVWDERPEAETLGRFVAALHALPVPADAPRGGRAPLAELDAVTRAALESDTAVAAWERALEAPAWDGVPGWAHNDLLAPNLLTRHGALEAVIDWGSVGVGDPAQDLVPAWAVFSPLGRRLFRKQVGADDGTWERARGYALHQAALIIPYYRTSNPGFTALAERTVEQVIRG</sequence>
<evidence type="ECO:0000313" key="3">
    <source>
        <dbReference type="Proteomes" id="UP000278962"/>
    </source>
</evidence>
<dbReference type="Proteomes" id="UP000278962">
    <property type="component" value="Unassembled WGS sequence"/>
</dbReference>
<comment type="caution">
    <text evidence="2">The sequence shown here is derived from an EMBL/GenBank/DDBJ whole genome shotgun (WGS) entry which is preliminary data.</text>
</comment>
<dbReference type="AlphaFoldDB" id="A0A660L9V7"/>
<keyword evidence="3" id="KW-1185">Reference proteome</keyword>
<reference evidence="2 3" key="1">
    <citation type="submission" date="2018-10" db="EMBL/GenBank/DDBJ databases">
        <title>Genomic Encyclopedia of Archaeal and Bacterial Type Strains, Phase II (KMG-II): from individual species to whole genera.</title>
        <authorList>
            <person name="Goeker M."/>
        </authorList>
    </citation>
    <scope>NUCLEOTIDE SEQUENCE [LARGE SCALE GENOMIC DNA]</scope>
    <source>
        <strain evidence="2 3">DSM 14954</strain>
    </source>
</reference>
<dbReference type="EMBL" id="RBIL01000001">
    <property type="protein sequence ID" value="RKQ90730.1"/>
    <property type="molecule type" value="Genomic_DNA"/>
</dbReference>
<keyword evidence="2" id="KW-0808">Transferase</keyword>
<name>A0A660L9V7_9ACTN</name>
<evidence type="ECO:0000313" key="2">
    <source>
        <dbReference type="EMBL" id="RKQ90730.1"/>
    </source>
</evidence>
<dbReference type="Gene3D" id="3.90.1200.10">
    <property type="match status" value="1"/>
</dbReference>
<dbReference type="PANTHER" id="PTHR21310">
    <property type="entry name" value="AMINOGLYCOSIDE PHOSPHOTRANSFERASE-RELATED-RELATED"/>
    <property type="match status" value="1"/>
</dbReference>
<feature type="domain" description="Aminoglycoside phosphotransferase" evidence="1">
    <location>
        <begin position="42"/>
        <end position="249"/>
    </location>
</feature>